<feature type="domain" description="ATPase BadF/BadG/BcrA/BcrD type" evidence="5">
    <location>
        <begin position="4"/>
        <end position="250"/>
    </location>
</feature>
<protein>
    <recommendedName>
        <fullName evidence="5">ATPase BadF/BadG/BcrA/BcrD type domain-containing protein</fullName>
    </recommendedName>
</protein>
<comment type="caution">
    <text evidence="6">The sequence shown here is derived from an EMBL/GenBank/DDBJ whole genome shotgun (WGS) entry which is preliminary data.</text>
</comment>
<dbReference type="GO" id="GO:0046872">
    <property type="term" value="F:metal ion binding"/>
    <property type="evidence" value="ECO:0007669"/>
    <property type="project" value="UniProtKB-KW"/>
</dbReference>
<evidence type="ECO:0000256" key="3">
    <source>
        <dbReference type="ARBA" id="ARBA00023004"/>
    </source>
</evidence>
<evidence type="ECO:0000313" key="6">
    <source>
        <dbReference type="EMBL" id="GCF92952.1"/>
    </source>
</evidence>
<dbReference type="GO" id="GO:0051536">
    <property type="term" value="F:iron-sulfur cluster binding"/>
    <property type="evidence" value="ECO:0007669"/>
    <property type="project" value="UniProtKB-KW"/>
</dbReference>
<keyword evidence="7" id="KW-1185">Reference proteome</keyword>
<dbReference type="PANTHER" id="PTHR32329:SF2">
    <property type="entry name" value="BIFUNCTIONAL PROTEIN [INCLUDES 2-HYDROXYACYL-COA DEHYDRATASE (N-TER) AND ITS ACTIVATOR DOMAIN (C_TERM)"/>
    <property type="match status" value="1"/>
</dbReference>
<dbReference type="Proteomes" id="UP000290567">
    <property type="component" value="Unassembled WGS sequence"/>
</dbReference>
<evidence type="ECO:0000256" key="2">
    <source>
        <dbReference type="ARBA" id="ARBA00022723"/>
    </source>
</evidence>
<dbReference type="SUPFAM" id="SSF53067">
    <property type="entry name" value="Actin-like ATPase domain"/>
    <property type="match status" value="1"/>
</dbReference>
<keyword evidence="2" id="KW-0479">Metal-binding</keyword>
<dbReference type="RefSeq" id="WP_146621435.1">
    <property type="nucleotide sequence ID" value="NZ_BJCC01000007.1"/>
</dbReference>
<dbReference type="Pfam" id="PF01869">
    <property type="entry name" value="BcrAD_BadFG"/>
    <property type="match status" value="1"/>
</dbReference>
<dbReference type="OrthoDB" id="9802715at2"/>
<evidence type="ECO:0000259" key="5">
    <source>
        <dbReference type="Pfam" id="PF01869"/>
    </source>
</evidence>
<comment type="cofactor">
    <cofactor evidence="1">
        <name>[4Fe-4S] cluster</name>
        <dbReference type="ChEBI" id="CHEBI:49883"/>
    </cofactor>
</comment>
<dbReference type="NCBIfam" id="TIGR00241">
    <property type="entry name" value="CoA_E_activ"/>
    <property type="match status" value="1"/>
</dbReference>
<dbReference type="Gene3D" id="3.30.420.40">
    <property type="match status" value="2"/>
</dbReference>
<evidence type="ECO:0000256" key="4">
    <source>
        <dbReference type="ARBA" id="ARBA00023014"/>
    </source>
</evidence>
<dbReference type="EMBL" id="BJCC01000007">
    <property type="protein sequence ID" value="GCF92952.1"/>
    <property type="molecule type" value="Genomic_DNA"/>
</dbReference>
<dbReference type="AlphaFoldDB" id="A0A4P5PBY6"/>
<dbReference type="InterPro" id="IPR043129">
    <property type="entry name" value="ATPase_NBD"/>
</dbReference>
<dbReference type="InterPro" id="IPR002731">
    <property type="entry name" value="ATPase_BadF"/>
</dbReference>
<accession>A0A4P5PBY6</accession>
<organism evidence="6 7">
    <name type="scientific">Enterococcus florum</name>
    <dbReference type="NCBI Taxonomy" id="2480627"/>
    <lineage>
        <taxon>Bacteria</taxon>
        <taxon>Bacillati</taxon>
        <taxon>Bacillota</taxon>
        <taxon>Bacilli</taxon>
        <taxon>Lactobacillales</taxon>
        <taxon>Enterococcaceae</taxon>
        <taxon>Enterococcus</taxon>
    </lineage>
</organism>
<dbReference type="CDD" id="cd24109">
    <property type="entry name" value="ASKHA_NBD_YjiL-like"/>
    <property type="match status" value="1"/>
</dbReference>
<dbReference type="InterPro" id="IPR008275">
    <property type="entry name" value="CoA_E_activase_dom"/>
</dbReference>
<proteinExistence type="predicted"/>
<keyword evidence="3" id="KW-0408">Iron</keyword>
<evidence type="ECO:0000313" key="7">
    <source>
        <dbReference type="Proteomes" id="UP000290567"/>
    </source>
</evidence>
<dbReference type="InterPro" id="IPR051805">
    <property type="entry name" value="Dehydratase_Activator_Redct"/>
</dbReference>
<dbReference type="PANTHER" id="PTHR32329">
    <property type="entry name" value="BIFUNCTIONAL PROTEIN [INCLUDES 2-HYDROXYACYL-COA DEHYDRATASE (N-TER) AND ITS ACTIVATOR DOMAIN (C_TERM)-RELATED"/>
    <property type="match status" value="1"/>
</dbReference>
<sequence>MYYIGLDSGSTTTKGGLFEEETLVDQYLIATEGDPRGAMQEVIDFFQQKHAIDADKRRLVTTGYGRKLLTADLVVTEITCHGKGAEFLFPGIKQVIDIGGQDCKTIQLNGKGTVTEFNMNDRCAAGTGRFVEVMMRTLGEQIEKLDPFVADASPVMINSMCTVFAESEVIGLISKGESREAIASGVLHSIAKRISSQYSKLRPKRGEEVLFTGGLSKSIAFSNILSEYVHAPVHRNELSQYAGAIGAAQIGLKKL</sequence>
<name>A0A4P5PBY6_9ENTE</name>
<reference evidence="7" key="1">
    <citation type="submission" date="2019-02" db="EMBL/GenBank/DDBJ databases">
        <title>Draft genome sequence of Enterococcus sp. Gos25-1.</title>
        <authorList>
            <person name="Tanaka N."/>
            <person name="Shiwa Y."/>
            <person name="Fujita N."/>
        </authorList>
    </citation>
    <scope>NUCLEOTIDE SEQUENCE [LARGE SCALE GENOMIC DNA]</scope>
    <source>
        <strain evidence="7">Gos25-1</strain>
    </source>
</reference>
<gene>
    <name evidence="6" type="primary">hgdC</name>
    <name evidence="6" type="ORF">NRIC_08430</name>
</gene>
<keyword evidence="4" id="KW-0411">Iron-sulfur</keyword>
<evidence type="ECO:0000256" key="1">
    <source>
        <dbReference type="ARBA" id="ARBA00001966"/>
    </source>
</evidence>